<reference evidence="2" key="1">
    <citation type="journal article" date="2021" name="Proc. Natl. Acad. Sci. U.S.A.">
        <title>A Catalog of Tens of Thousands of Viruses from Human Metagenomes Reveals Hidden Associations with Chronic Diseases.</title>
        <authorList>
            <person name="Tisza M.J."/>
            <person name="Buck C.B."/>
        </authorList>
    </citation>
    <scope>NUCLEOTIDE SEQUENCE</scope>
    <source>
        <strain evidence="2">CtmYS12</strain>
    </source>
</reference>
<keyword evidence="1" id="KW-1133">Transmembrane helix</keyword>
<evidence type="ECO:0000256" key="1">
    <source>
        <dbReference type="SAM" id="Phobius"/>
    </source>
</evidence>
<evidence type="ECO:0000313" key="2">
    <source>
        <dbReference type="EMBL" id="DAE02619.1"/>
    </source>
</evidence>
<feature type="transmembrane region" description="Helical" evidence="1">
    <location>
        <begin position="6"/>
        <end position="30"/>
    </location>
</feature>
<dbReference type="EMBL" id="BK015347">
    <property type="protein sequence ID" value="DAE02619.1"/>
    <property type="molecule type" value="Genomic_DNA"/>
</dbReference>
<accession>A0A8S5P873</accession>
<organism evidence="2">
    <name type="scientific">Siphoviridae sp. ctmYS12</name>
    <dbReference type="NCBI Taxonomy" id="2825652"/>
    <lineage>
        <taxon>Viruses</taxon>
        <taxon>Duplodnaviria</taxon>
        <taxon>Heunggongvirae</taxon>
        <taxon>Uroviricota</taxon>
        <taxon>Caudoviricetes</taxon>
    </lineage>
</organism>
<protein>
    <submittedName>
        <fullName evidence="2">Uncharacterized protein</fullName>
    </submittedName>
</protein>
<proteinExistence type="predicted"/>
<keyword evidence="1" id="KW-0472">Membrane</keyword>
<name>A0A8S5P873_9CAUD</name>
<sequence length="31" mass="3699">MRTILLRFFILSTVWANYIMGIRSIIVLLIM</sequence>
<keyword evidence="1" id="KW-0812">Transmembrane</keyword>